<evidence type="ECO:0000313" key="7">
    <source>
        <dbReference type="Proteomes" id="UP000249299"/>
    </source>
</evidence>
<dbReference type="PANTHER" id="PTHR13903:SF8">
    <property type="entry name" value="PIRIN"/>
    <property type="match status" value="1"/>
</dbReference>
<dbReference type="Gene3D" id="2.60.120.10">
    <property type="entry name" value="Jelly Rolls"/>
    <property type="match status" value="2"/>
</dbReference>
<keyword evidence="2" id="KW-0479">Metal-binding</keyword>
<protein>
    <submittedName>
        <fullName evidence="6">Quercetin 2,3-dioxygenase</fullName>
    </submittedName>
</protein>
<feature type="domain" description="Pirin C-terminal" evidence="5">
    <location>
        <begin position="184"/>
        <end position="287"/>
    </location>
</feature>
<feature type="binding site" evidence="2">
    <location>
        <position position="66"/>
    </location>
    <ligand>
        <name>Fe cation</name>
        <dbReference type="ChEBI" id="CHEBI:24875"/>
    </ligand>
</feature>
<comment type="cofactor">
    <cofactor evidence="2">
        <name>Fe cation</name>
        <dbReference type="ChEBI" id="CHEBI:24875"/>
    </cofactor>
    <text evidence="2">Binds 1 Fe cation per subunit.</text>
</comment>
<dbReference type="InterPro" id="IPR011051">
    <property type="entry name" value="RmlC_Cupin_sf"/>
</dbReference>
<evidence type="ECO:0000313" key="6">
    <source>
        <dbReference type="EMBL" id="RAI28179.1"/>
    </source>
</evidence>
<dbReference type="InterPro" id="IPR014710">
    <property type="entry name" value="RmlC-like_jellyroll"/>
</dbReference>
<evidence type="ECO:0000256" key="2">
    <source>
        <dbReference type="PIRSR" id="PIRSR006232-1"/>
    </source>
</evidence>
<proteinExistence type="inferred from homology"/>
<feature type="binding site" evidence="2">
    <location>
        <position position="112"/>
    </location>
    <ligand>
        <name>Fe cation</name>
        <dbReference type="ChEBI" id="CHEBI:24875"/>
    </ligand>
</feature>
<evidence type="ECO:0000256" key="1">
    <source>
        <dbReference type="ARBA" id="ARBA00008416"/>
    </source>
</evidence>
<organism evidence="6 7">
    <name type="scientific">Rhodobium orientis</name>
    <dbReference type="NCBI Taxonomy" id="34017"/>
    <lineage>
        <taxon>Bacteria</taxon>
        <taxon>Pseudomonadati</taxon>
        <taxon>Pseudomonadota</taxon>
        <taxon>Alphaproteobacteria</taxon>
        <taxon>Hyphomicrobiales</taxon>
        <taxon>Rhodobiaceae</taxon>
        <taxon>Rhodobium</taxon>
    </lineage>
</organism>
<evidence type="ECO:0000259" key="5">
    <source>
        <dbReference type="Pfam" id="PF05726"/>
    </source>
</evidence>
<dbReference type="CDD" id="cd02247">
    <property type="entry name" value="cupin_pirin_C"/>
    <property type="match status" value="1"/>
</dbReference>
<keyword evidence="7" id="KW-1185">Reference proteome</keyword>
<gene>
    <name evidence="6" type="ORF">CH339_07485</name>
</gene>
<dbReference type="GO" id="GO:0051213">
    <property type="term" value="F:dioxygenase activity"/>
    <property type="evidence" value="ECO:0007669"/>
    <property type="project" value="UniProtKB-KW"/>
</dbReference>
<dbReference type="SUPFAM" id="SSF51182">
    <property type="entry name" value="RmlC-like cupins"/>
    <property type="match status" value="1"/>
</dbReference>
<accession>A0A327JP14</accession>
<dbReference type="PIRSF" id="PIRSF006232">
    <property type="entry name" value="Pirin"/>
    <property type="match status" value="1"/>
</dbReference>
<name>A0A327JP14_9HYPH</name>
<dbReference type="InterPro" id="IPR003829">
    <property type="entry name" value="Pirin_N_dom"/>
</dbReference>
<sequence>MTVTDIDQKIRPVVFRTDGMNASDGAGVRMRRMLGTPRFDFLDPFLMLDWFHSDKPQDYLAGFPDHPHRGFETVTYLLHGRMRHADNRGNAGVIEPGGIQWMTAGSGIVHSEMPEQENGLLSGFQLWINLPAKDKMVPAGYQEFTPDRIPVEKRDGASLRVVTGTTSGGVSGPVVDRPTDPFFADIHLDAGATLLEAIGGDRNAFVLVHDGTLTLAGTDGPQTLGIGNLAVLGTGDVVSATAGEDGAKFLLIAARPLGEPVARAGPFVMNTEAELHQAFADFQNGRF</sequence>
<dbReference type="InterPro" id="IPR008778">
    <property type="entry name" value="Pirin_C_dom"/>
</dbReference>
<dbReference type="AlphaFoldDB" id="A0A327JP14"/>
<dbReference type="Proteomes" id="UP000249299">
    <property type="component" value="Unassembled WGS sequence"/>
</dbReference>
<keyword evidence="6" id="KW-0560">Oxidoreductase</keyword>
<dbReference type="OrthoDB" id="9780903at2"/>
<evidence type="ECO:0000256" key="3">
    <source>
        <dbReference type="RuleBase" id="RU003457"/>
    </source>
</evidence>
<feature type="binding site" evidence="2">
    <location>
        <position position="68"/>
    </location>
    <ligand>
        <name>Fe cation</name>
        <dbReference type="ChEBI" id="CHEBI:24875"/>
    </ligand>
</feature>
<dbReference type="EMBL" id="NPEV01000011">
    <property type="protein sequence ID" value="RAI28179.1"/>
    <property type="molecule type" value="Genomic_DNA"/>
</dbReference>
<dbReference type="GO" id="GO:0046872">
    <property type="term" value="F:metal ion binding"/>
    <property type="evidence" value="ECO:0007669"/>
    <property type="project" value="UniProtKB-KW"/>
</dbReference>
<feature type="domain" description="Pirin N-terminal" evidence="4">
    <location>
        <begin position="28"/>
        <end position="128"/>
    </location>
</feature>
<keyword evidence="2" id="KW-0408">Iron</keyword>
<dbReference type="InterPro" id="IPR012093">
    <property type="entry name" value="Pirin"/>
</dbReference>
<dbReference type="PANTHER" id="PTHR13903">
    <property type="entry name" value="PIRIN-RELATED"/>
    <property type="match status" value="1"/>
</dbReference>
<keyword evidence="6" id="KW-0223">Dioxygenase</keyword>
<reference evidence="6 7" key="1">
    <citation type="submission" date="2017-07" db="EMBL/GenBank/DDBJ databases">
        <title>Draft Genome Sequences of Select Purple Nonsulfur Bacteria.</title>
        <authorList>
            <person name="Lasarre B."/>
            <person name="Mckinlay J.B."/>
        </authorList>
    </citation>
    <scope>NUCLEOTIDE SEQUENCE [LARGE SCALE GENOMIC DNA]</scope>
    <source>
        <strain evidence="6 7">DSM 11290</strain>
    </source>
</reference>
<comment type="similarity">
    <text evidence="1 3">Belongs to the pirin family.</text>
</comment>
<comment type="caution">
    <text evidence="6">The sequence shown here is derived from an EMBL/GenBank/DDBJ whole genome shotgun (WGS) entry which is preliminary data.</text>
</comment>
<dbReference type="Pfam" id="PF05726">
    <property type="entry name" value="Pirin_C"/>
    <property type="match status" value="1"/>
</dbReference>
<feature type="binding site" evidence="2">
    <location>
        <position position="110"/>
    </location>
    <ligand>
        <name>Fe cation</name>
        <dbReference type="ChEBI" id="CHEBI:24875"/>
    </ligand>
</feature>
<dbReference type="Pfam" id="PF02678">
    <property type="entry name" value="Pirin"/>
    <property type="match status" value="1"/>
</dbReference>
<dbReference type="RefSeq" id="WP_111433719.1">
    <property type="nucleotide sequence ID" value="NZ_JACIGG010000002.1"/>
</dbReference>
<evidence type="ECO:0000259" key="4">
    <source>
        <dbReference type="Pfam" id="PF02678"/>
    </source>
</evidence>
<dbReference type="CDD" id="cd02909">
    <property type="entry name" value="cupin_pirin_N"/>
    <property type="match status" value="1"/>
</dbReference>